<gene>
    <name evidence="1" type="ORF">NM688_g4980</name>
</gene>
<proteinExistence type="predicted"/>
<reference evidence="1" key="1">
    <citation type="submission" date="2022-07" db="EMBL/GenBank/DDBJ databases">
        <title>Genome Sequence of Phlebia brevispora.</title>
        <authorList>
            <person name="Buettner E."/>
        </authorList>
    </citation>
    <scope>NUCLEOTIDE SEQUENCE</scope>
    <source>
        <strain evidence="1">MPL23</strain>
    </source>
</reference>
<dbReference type="EMBL" id="JANHOG010000878">
    <property type="protein sequence ID" value="KAJ3550879.1"/>
    <property type="molecule type" value="Genomic_DNA"/>
</dbReference>
<evidence type="ECO:0000313" key="2">
    <source>
        <dbReference type="Proteomes" id="UP001148662"/>
    </source>
</evidence>
<keyword evidence="2" id="KW-1185">Reference proteome</keyword>
<protein>
    <submittedName>
        <fullName evidence="1">Uncharacterized protein</fullName>
    </submittedName>
</protein>
<dbReference type="Proteomes" id="UP001148662">
    <property type="component" value="Unassembled WGS sequence"/>
</dbReference>
<name>A0ACC1T1H8_9APHY</name>
<organism evidence="1 2">
    <name type="scientific">Phlebia brevispora</name>
    <dbReference type="NCBI Taxonomy" id="194682"/>
    <lineage>
        <taxon>Eukaryota</taxon>
        <taxon>Fungi</taxon>
        <taxon>Dikarya</taxon>
        <taxon>Basidiomycota</taxon>
        <taxon>Agaricomycotina</taxon>
        <taxon>Agaricomycetes</taxon>
        <taxon>Polyporales</taxon>
        <taxon>Meruliaceae</taxon>
        <taxon>Phlebia</taxon>
    </lineage>
</organism>
<accession>A0ACC1T1H8</accession>
<comment type="caution">
    <text evidence="1">The sequence shown here is derived from an EMBL/GenBank/DDBJ whole genome shotgun (WGS) entry which is preliminary data.</text>
</comment>
<sequence length="222" mass="24250">MLNRTAAATAKVGATARHANGPRLLSLSPQVLQHRRASTSPQSPLSDNIVVQRALLTPISPSTFFAPLTPQALTPGLQQQRLENLTQCLISSVPAEIVYPHPSFGQMCSEAQNITSFLDLYRQHTTEEARLCSVKSPTSQTAGLGSWRAMEDIIEQDSGVRRRSAIRRSRSLSDLSEARLCIGVRALRIPWLHGPRGDKTHPRGTGENSLLKGKAQGLPHRP</sequence>
<evidence type="ECO:0000313" key="1">
    <source>
        <dbReference type="EMBL" id="KAJ3550879.1"/>
    </source>
</evidence>